<dbReference type="AlphaFoldDB" id="A0A6J6HGS6"/>
<organism evidence="3">
    <name type="scientific">freshwater metagenome</name>
    <dbReference type="NCBI Taxonomy" id="449393"/>
    <lineage>
        <taxon>unclassified sequences</taxon>
        <taxon>metagenomes</taxon>
        <taxon>ecological metagenomes</taxon>
    </lineage>
</organism>
<feature type="transmembrane region" description="Helical" evidence="2">
    <location>
        <begin position="154"/>
        <end position="177"/>
    </location>
</feature>
<feature type="transmembrane region" description="Helical" evidence="2">
    <location>
        <begin position="183"/>
        <end position="204"/>
    </location>
</feature>
<dbReference type="Gene3D" id="1.20.1250.20">
    <property type="entry name" value="MFS general substrate transporter like domains"/>
    <property type="match status" value="1"/>
</dbReference>
<feature type="transmembrane region" description="Helical" evidence="2">
    <location>
        <begin position="339"/>
        <end position="357"/>
    </location>
</feature>
<evidence type="ECO:0000313" key="3">
    <source>
        <dbReference type="EMBL" id="CAB4612941.1"/>
    </source>
</evidence>
<keyword evidence="2" id="KW-0472">Membrane</keyword>
<feature type="region of interest" description="Disordered" evidence="1">
    <location>
        <begin position="1"/>
        <end position="36"/>
    </location>
</feature>
<dbReference type="SUPFAM" id="SSF103473">
    <property type="entry name" value="MFS general substrate transporter"/>
    <property type="match status" value="1"/>
</dbReference>
<name>A0A6J6HGS6_9ZZZZ</name>
<feature type="compositionally biased region" description="Acidic residues" evidence="1">
    <location>
        <begin position="1"/>
        <end position="11"/>
    </location>
</feature>
<feature type="transmembrane region" description="Helical" evidence="2">
    <location>
        <begin position="369"/>
        <end position="392"/>
    </location>
</feature>
<feature type="transmembrane region" description="Helical" evidence="2">
    <location>
        <begin position="302"/>
        <end position="327"/>
    </location>
</feature>
<feature type="transmembrane region" description="Helical" evidence="2">
    <location>
        <begin position="398"/>
        <end position="415"/>
    </location>
</feature>
<sequence>MSESEGAEDAWDFLPKRQSLSQGPPVAGSAPAPETNADSVDDAWGFLSARKAEVLARIDQRGVPEAVVEHRERGEFRADMGGVSLKRRAVPMARVLLLVSVAGFLTEAVAATQIISLGGPRALLIVYPIGGIGLLLVALLQFRFVDQAGRLKVLRIAGLGYASAFVVALLMLGASVVPVVAVAIIYLLGDQLNFLVPLLVWSLAGDEFNVAEGRKVFGWIVAWTYAGQVLGLVFAATSPLLLNQLDVPLTIVLVVDPIVCLVVAFWLPHKLKGTFAAAGLARPESLKASIGSARDFINGVPVWRLFFISSMITFVGGMTLFIGFMSSEEQIIGDDATKLQIYFGSVMLASLVICLILQKFFAERMLEKLGIPGVLMILPLATVFGGILVSVGILTSNLAWLAVGLAAWFIPRWSIDENARRAALALVPDERRTRVSFLVDLLPVSVGLIAAGPVAALGLLTDQLWAVPLAAAIVAGVAVPFAIKVRRGWADSLLNWRLRRRKQNRSSILGE</sequence>
<feature type="transmembrane region" description="Helical" evidence="2">
    <location>
        <begin position="247"/>
        <end position="267"/>
    </location>
</feature>
<proteinExistence type="predicted"/>
<dbReference type="InterPro" id="IPR036259">
    <property type="entry name" value="MFS_trans_sf"/>
</dbReference>
<feature type="transmembrane region" description="Helical" evidence="2">
    <location>
        <begin position="95"/>
        <end position="116"/>
    </location>
</feature>
<feature type="transmembrane region" description="Helical" evidence="2">
    <location>
        <begin position="216"/>
        <end position="241"/>
    </location>
</feature>
<keyword evidence="2" id="KW-1133">Transmembrane helix</keyword>
<reference evidence="3" key="1">
    <citation type="submission" date="2020-05" db="EMBL/GenBank/DDBJ databases">
        <authorList>
            <person name="Chiriac C."/>
            <person name="Salcher M."/>
            <person name="Ghai R."/>
            <person name="Kavagutti S V."/>
        </authorList>
    </citation>
    <scope>NUCLEOTIDE SEQUENCE</scope>
</reference>
<dbReference type="EMBL" id="CAEZVB010000003">
    <property type="protein sequence ID" value="CAB4612941.1"/>
    <property type="molecule type" value="Genomic_DNA"/>
</dbReference>
<feature type="transmembrane region" description="Helical" evidence="2">
    <location>
        <begin position="435"/>
        <end position="459"/>
    </location>
</feature>
<feature type="transmembrane region" description="Helical" evidence="2">
    <location>
        <begin position="465"/>
        <end position="483"/>
    </location>
</feature>
<gene>
    <name evidence="3" type="ORF">UFOPK1908_00182</name>
</gene>
<protein>
    <submittedName>
        <fullName evidence="3">Unannotated protein</fullName>
    </submittedName>
</protein>
<accession>A0A6J6HGS6</accession>
<feature type="transmembrane region" description="Helical" evidence="2">
    <location>
        <begin position="122"/>
        <end position="142"/>
    </location>
</feature>
<evidence type="ECO:0000256" key="1">
    <source>
        <dbReference type="SAM" id="MobiDB-lite"/>
    </source>
</evidence>
<keyword evidence="2" id="KW-0812">Transmembrane</keyword>
<evidence type="ECO:0000256" key="2">
    <source>
        <dbReference type="SAM" id="Phobius"/>
    </source>
</evidence>